<dbReference type="Proteomes" id="UP000002038">
    <property type="component" value="Unassembled WGS sequence"/>
</dbReference>
<evidence type="ECO:0000313" key="1">
    <source>
        <dbReference type="EMBL" id="OAT04724.1"/>
    </source>
</evidence>
<dbReference type="AlphaFoldDB" id="A0A179U9U9"/>
<name>A0A179U9U9_BLAGS</name>
<proteinExistence type="predicted"/>
<sequence length="100" mass="11336">MSYFANAKTPKSIVHISSIVGQDPAPVTPIYCATQARDQRLRQIPSNLRWSWHPCKCCCPRVHKNRTEHPEKMKLLEENERRVGYPGRGCGGDACSRRTG</sequence>
<organism evidence="1 2">
    <name type="scientific">Blastomyces gilchristii (strain SLH14081)</name>
    <name type="common">Blastomyces dermatitidis</name>
    <dbReference type="NCBI Taxonomy" id="559298"/>
    <lineage>
        <taxon>Eukaryota</taxon>
        <taxon>Fungi</taxon>
        <taxon>Dikarya</taxon>
        <taxon>Ascomycota</taxon>
        <taxon>Pezizomycotina</taxon>
        <taxon>Eurotiomycetes</taxon>
        <taxon>Eurotiomycetidae</taxon>
        <taxon>Onygenales</taxon>
        <taxon>Ajellomycetaceae</taxon>
        <taxon>Blastomyces</taxon>
    </lineage>
</organism>
<dbReference type="KEGG" id="bgh:BDBG_16325"/>
<dbReference type="VEuPathDB" id="FungiDB:BDBG_16325"/>
<dbReference type="GeneID" id="42528487"/>
<protein>
    <submittedName>
        <fullName evidence="1">Uncharacterized protein</fullName>
    </submittedName>
</protein>
<keyword evidence="2" id="KW-1185">Reference proteome</keyword>
<dbReference type="OrthoDB" id="5296at2759"/>
<evidence type="ECO:0000313" key="2">
    <source>
        <dbReference type="Proteomes" id="UP000002038"/>
    </source>
</evidence>
<reference evidence="2" key="1">
    <citation type="journal article" date="2015" name="PLoS Genet.">
        <title>The dynamic genome and transcriptome of the human fungal pathogen Blastomyces and close relative Emmonsia.</title>
        <authorList>
            <person name="Munoz J.F."/>
            <person name="Gauthier G.M."/>
            <person name="Desjardins C.A."/>
            <person name="Gallo J.E."/>
            <person name="Holder J."/>
            <person name="Sullivan T.D."/>
            <person name="Marty A.J."/>
            <person name="Carmen J.C."/>
            <person name="Chen Z."/>
            <person name="Ding L."/>
            <person name="Gujja S."/>
            <person name="Magrini V."/>
            <person name="Misas E."/>
            <person name="Mitreva M."/>
            <person name="Priest M."/>
            <person name="Saif S."/>
            <person name="Whiston E.A."/>
            <person name="Young S."/>
            <person name="Zeng Q."/>
            <person name="Goldman W.E."/>
            <person name="Mardis E.R."/>
            <person name="Taylor J.W."/>
            <person name="McEwen J.G."/>
            <person name="Clay O.K."/>
            <person name="Klein B.S."/>
            <person name="Cuomo C.A."/>
        </authorList>
    </citation>
    <scope>NUCLEOTIDE SEQUENCE [LARGE SCALE GENOMIC DNA]</scope>
    <source>
        <strain evidence="2">SLH14081</strain>
    </source>
</reference>
<dbReference type="RefSeq" id="XP_031576346.1">
    <property type="nucleotide sequence ID" value="XM_031724301.1"/>
</dbReference>
<dbReference type="EMBL" id="GG657449">
    <property type="protein sequence ID" value="OAT04724.1"/>
    <property type="molecule type" value="Genomic_DNA"/>
</dbReference>
<accession>A0A179U9U9</accession>
<gene>
    <name evidence="1" type="ORF">BDBG_16325</name>
</gene>